<dbReference type="Pfam" id="PF06750">
    <property type="entry name" value="A24_N_bact"/>
    <property type="match status" value="1"/>
</dbReference>
<evidence type="ECO:0000256" key="3">
    <source>
        <dbReference type="ARBA" id="ARBA00022475"/>
    </source>
</evidence>
<sequence>METIYTADALLLIYSFVVFLFIGSFLNVWAIRTLDGTSVLHPRHSHCPSCSTLLTWRDLIPVLSWLFLRGRCRTCGEPISWLYPLGELVSALILTFIVWQQGLSLETFVILTLFVFILTLTMTDIRAKLMPNKITYPGLVVILLLRLFIHPLGLTDYGIGFFVGGALLTLLALVPNGMGGGDIKLFALIGLALGWQGVLFALFYSCVWGTVFGLPLKWAGVIKPRQPIPFGPFILIGTLTAWAYGADIWDLYMQLYR</sequence>
<feature type="transmembrane region" description="Helical" evidence="7">
    <location>
        <begin position="105"/>
        <end position="122"/>
    </location>
</feature>
<name>A0ABT3X3B8_9BACL</name>
<comment type="similarity">
    <text evidence="2">Belongs to the peptidase A24 family.</text>
</comment>
<dbReference type="Proteomes" id="UP001208017">
    <property type="component" value="Unassembled WGS sequence"/>
</dbReference>
<gene>
    <name evidence="10" type="ORF">OS242_15695</name>
</gene>
<feature type="transmembrane region" description="Helical" evidence="7">
    <location>
        <begin position="157"/>
        <end position="174"/>
    </location>
</feature>
<keyword evidence="11" id="KW-1185">Reference proteome</keyword>
<accession>A0ABT3X3B8</accession>
<evidence type="ECO:0000256" key="5">
    <source>
        <dbReference type="ARBA" id="ARBA00022989"/>
    </source>
</evidence>
<protein>
    <submittedName>
        <fullName evidence="10">Prepilin peptidase</fullName>
    </submittedName>
</protein>
<keyword evidence="5 7" id="KW-1133">Transmembrane helix</keyword>
<dbReference type="Gene3D" id="1.20.120.1220">
    <property type="match status" value="1"/>
</dbReference>
<evidence type="ECO:0000256" key="1">
    <source>
        <dbReference type="ARBA" id="ARBA00004651"/>
    </source>
</evidence>
<dbReference type="PANTHER" id="PTHR30487:SF0">
    <property type="entry name" value="PREPILIN LEADER PEPTIDASE_N-METHYLTRANSFERASE-RELATED"/>
    <property type="match status" value="1"/>
</dbReference>
<evidence type="ECO:0000259" key="9">
    <source>
        <dbReference type="Pfam" id="PF06750"/>
    </source>
</evidence>
<dbReference type="RefSeq" id="WP_267152641.1">
    <property type="nucleotide sequence ID" value="NZ_JAPMLT010000010.1"/>
</dbReference>
<feature type="domain" description="Prepilin peptidase A24 N-terminal" evidence="9">
    <location>
        <begin position="20"/>
        <end position="100"/>
    </location>
</feature>
<feature type="transmembrane region" description="Helical" evidence="7">
    <location>
        <begin position="230"/>
        <end position="252"/>
    </location>
</feature>
<keyword evidence="4 7" id="KW-0812">Transmembrane</keyword>
<dbReference type="InterPro" id="IPR050882">
    <property type="entry name" value="Prepilin_peptidase/N-MTase"/>
</dbReference>
<keyword evidence="3" id="KW-1003">Cell membrane</keyword>
<evidence type="ECO:0000256" key="7">
    <source>
        <dbReference type="SAM" id="Phobius"/>
    </source>
</evidence>
<feature type="transmembrane region" description="Helical" evidence="7">
    <location>
        <begin position="80"/>
        <end position="99"/>
    </location>
</feature>
<feature type="domain" description="Prepilin type IV endopeptidase peptidase" evidence="8">
    <location>
        <begin position="112"/>
        <end position="214"/>
    </location>
</feature>
<feature type="transmembrane region" description="Helical" evidence="7">
    <location>
        <begin position="134"/>
        <end position="151"/>
    </location>
</feature>
<dbReference type="PANTHER" id="PTHR30487">
    <property type="entry name" value="TYPE 4 PREPILIN-LIKE PROTEINS LEADER PEPTIDE-PROCESSING ENZYME"/>
    <property type="match status" value="1"/>
</dbReference>
<comment type="subcellular location">
    <subcellularLocation>
        <location evidence="1">Cell membrane</location>
        <topology evidence="1">Multi-pass membrane protein</topology>
    </subcellularLocation>
</comment>
<comment type="caution">
    <text evidence="10">The sequence shown here is derived from an EMBL/GenBank/DDBJ whole genome shotgun (WGS) entry which is preliminary data.</text>
</comment>
<evidence type="ECO:0000313" key="10">
    <source>
        <dbReference type="EMBL" id="MCX7571393.1"/>
    </source>
</evidence>
<dbReference type="InterPro" id="IPR000045">
    <property type="entry name" value="Prepilin_IV_endopep_pep"/>
</dbReference>
<dbReference type="EMBL" id="JAPMLT010000010">
    <property type="protein sequence ID" value="MCX7571393.1"/>
    <property type="molecule type" value="Genomic_DNA"/>
</dbReference>
<reference evidence="10 11" key="1">
    <citation type="submission" date="2022-11" db="EMBL/GenBank/DDBJ databases">
        <title>Study of microbial diversity in lake waters.</title>
        <authorList>
            <person name="Zhang J."/>
        </authorList>
    </citation>
    <scope>NUCLEOTIDE SEQUENCE [LARGE SCALE GENOMIC DNA]</scope>
    <source>
        <strain evidence="10 11">DT12</strain>
    </source>
</reference>
<feature type="transmembrane region" description="Helical" evidence="7">
    <location>
        <begin position="12"/>
        <end position="31"/>
    </location>
</feature>
<evidence type="ECO:0000256" key="4">
    <source>
        <dbReference type="ARBA" id="ARBA00022692"/>
    </source>
</evidence>
<evidence type="ECO:0000256" key="2">
    <source>
        <dbReference type="ARBA" id="ARBA00005801"/>
    </source>
</evidence>
<evidence type="ECO:0000313" key="11">
    <source>
        <dbReference type="Proteomes" id="UP001208017"/>
    </source>
</evidence>
<evidence type="ECO:0000259" key="8">
    <source>
        <dbReference type="Pfam" id="PF01478"/>
    </source>
</evidence>
<keyword evidence="6 7" id="KW-0472">Membrane</keyword>
<proteinExistence type="inferred from homology"/>
<feature type="transmembrane region" description="Helical" evidence="7">
    <location>
        <begin position="186"/>
        <end position="210"/>
    </location>
</feature>
<dbReference type="InterPro" id="IPR010627">
    <property type="entry name" value="Prepilin_pept_A24_N"/>
</dbReference>
<dbReference type="Pfam" id="PF01478">
    <property type="entry name" value="Peptidase_A24"/>
    <property type="match status" value="1"/>
</dbReference>
<organism evidence="10 11">
    <name type="scientific">Tumebacillus lacus</name>
    <dbReference type="NCBI Taxonomy" id="2995335"/>
    <lineage>
        <taxon>Bacteria</taxon>
        <taxon>Bacillati</taxon>
        <taxon>Bacillota</taxon>
        <taxon>Bacilli</taxon>
        <taxon>Bacillales</taxon>
        <taxon>Alicyclobacillaceae</taxon>
        <taxon>Tumebacillus</taxon>
    </lineage>
</organism>
<evidence type="ECO:0000256" key="6">
    <source>
        <dbReference type="ARBA" id="ARBA00023136"/>
    </source>
</evidence>